<comment type="subcellular location">
    <subcellularLocation>
        <location evidence="1">Spore core</location>
    </subcellularLocation>
</comment>
<name>A0A9X2DMC1_9BACI</name>
<comment type="similarity">
    <text evidence="1">Belongs to the Tlp family.</text>
</comment>
<evidence type="ECO:0000256" key="1">
    <source>
        <dbReference type="HAMAP-Rule" id="MF_01506"/>
    </source>
</evidence>
<evidence type="ECO:0000313" key="3">
    <source>
        <dbReference type="EMBL" id="MCM3713411.1"/>
    </source>
</evidence>
<dbReference type="InterPro" id="IPR017524">
    <property type="entry name" value="SASP_thioredoxin-like"/>
</dbReference>
<dbReference type="HAMAP" id="MF_01506">
    <property type="entry name" value="Tlp"/>
    <property type="match status" value="1"/>
</dbReference>
<feature type="compositionally biased region" description="Basic and acidic residues" evidence="2">
    <location>
        <begin position="67"/>
        <end position="78"/>
    </location>
</feature>
<dbReference type="Proteomes" id="UP001139179">
    <property type="component" value="Unassembled WGS sequence"/>
</dbReference>
<feature type="compositionally biased region" description="Basic and acidic residues" evidence="2">
    <location>
        <begin position="29"/>
        <end position="43"/>
    </location>
</feature>
<organism evidence="3 4">
    <name type="scientific">Halalkalibacter oceani</name>
    <dbReference type="NCBI Taxonomy" id="1653776"/>
    <lineage>
        <taxon>Bacteria</taxon>
        <taxon>Bacillati</taxon>
        <taxon>Bacillota</taxon>
        <taxon>Bacilli</taxon>
        <taxon>Bacillales</taxon>
        <taxon>Bacillaceae</taxon>
        <taxon>Halalkalibacter</taxon>
    </lineage>
</organism>
<dbReference type="Pfam" id="PF19824">
    <property type="entry name" value="Tlp"/>
    <property type="match status" value="1"/>
</dbReference>
<dbReference type="EMBL" id="JAMBOL010000002">
    <property type="protein sequence ID" value="MCM3713411.1"/>
    <property type="molecule type" value="Genomic_DNA"/>
</dbReference>
<feature type="region of interest" description="Disordered" evidence="2">
    <location>
        <begin position="1"/>
        <end position="20"/>
    </location>
</feature>
<dbReference type="AlphaFoldDB" id="A0A9X2DMC1"/>
<comment type="caution">
    <text evidence="3">The sequence shown here is derived from an EMBL/GenBank/DDBJ whole genome shotgun (WGS) entry which is preliminary data.</text>
</comment>
<dbReference type="RefSeq" id="WP_251222212.1">
    <property type="nucleotide sequence ID" value="NZ_JAMBOL010000002.1"/>
</dbReference>
<dbReference type="NCBIfam" id="TIGR03090">
    <property type="entry name" value="SASP_tlp"/>
    <property type="match status" value="1"/>
</dbReference>
<dbReference type="GO" id="GO:0030436">
    <property type="term" value="P:asexual sporulation"/>
    <property type="evidence" value="ECO:0007669"/>
    <property type="project" value="UniProtKB-UniRule"/>
</dbReference>
<feature type="compositionally biased region" description="Basic residues" evidence="2">
    <location>
        <begin position="44"/>
        <end position="54"/>
    </location>
</feature>
<comment type="induction">
    <text evidence="1">Expressed only in the forespore compartment of sporulating cells.</text>
</comment>
<evidence type="ECO:0000313" key="4">
    <source>
        <dbReference type="Proteomes" id="UP001139179"/>
    </source>
</evidence>
<gene>
    <name evidence="1 3" type="primary">tlp</name>
    <name evidence="3" type="ORF">M3202_04880</name>
</gene>
<dbReference type="GO" id="GO:0030435">
    <property type="term" value="P:sporulation resulting in formation of a cellular spore"/>
    <property type="evidence" value="ECO:0007669"/>
    <property type="project" value="UniProtKB-KW"/>
</dbReference>
<feature type="region of interest" description="Disordered" evidence="2">
    <location>
        <begin position="29"/>
        <end position="78"/>
    </location>
</feature>
<keyword evidence="1" id="KW-0749">Sporulation</keyword>
<keyword evidence="4" id="KW-1185">Reference proteome</keyword>
<accession>A0A9X2DMC1</accession>
<proteinExistence type="evidence at transcript level"/>
<evidence type="ECO:0000256" key="2">
    <source>
        <dbReference type="SAM" id="MobiDB-lite"/>
    </source>
</evidence>
<protein>
    <recommendedName>
        <fullName evidence="1">Small, acid-soluble spore protein Tlp</fullName>
    </recommendedName>
</protein>
<sequence length="78" mass="9062">MAKPDNRADNAEKLKKMKENTKHNMEAAKEAVAHTDMSREQKKAVKAKNKRRKESMKAFDEEIADEIDAREQGYNKQK</sequence>
<reference evidence="3" key="1">
    <citation type="submission" date="2022-05" db="EMBL/GenBank/DDBJ databases">
        <title>Comparative Genomics of Spacecraft Associated Microbes.</title>
        <authorList>
            <person name="Tran M.T."/>
            <person name="Wright A."/>
            <person name="Seuylemezian A."/>
            <person name="Eisen J."/>
            <person name="Coil D."/>
        </authorList>
    </citation>
    <scope>NUCLEOTIDE SEQUENCE</scope>
    <source>
        <strain evidence="3">214.1.1</strain>
    </source>
</reference>